<dbReference type="Proteomes" id="UP000197068">
    <property type="component" value="Unassembled WGS sequence"/>
</dbReference>
<sequence length="91" mass="10243">MPSILAFLILFYLVAYAYDKTIDNEIKSNQALANKLTEFKYFHSLQSRPKALSSVLTFKFIGISTALNIVGSIFSLMMYLGLGFGLYFIAQ</sequence>
<evidence type="ECO:0000313" key="2">
    <source>
        <dbReference type="EMBL" id="GAW95173.1"/>
    </source>
</evidence>
<feature type="transmembrane region" description="Helical" evidence="1">
    <location>
        <begin position="60"/>
        <end position="89"/>
    </location>
</feature>
<gene>
    <name evidence="2" type="ORF">MTCD1_00772</name>
</gene>
<keyword evidence="1" id="KW-0812">Transmembrane</keyword>
<evidence type="ECO:0000256" key="1">
    <source>
        <dbReference type="SAM" id="Phobius"/>
    </source>
</evidence>
<evidence type="ECO:0000313" key="3">
    <source>
        <dbReference type="Proteomes" id="UP000197068"/>
    </source>
</evidence>
<accession>A0ABQ0MS22</accession>
<comment type="caution">
    <text evidence="2">The sequence shown here is derived from an EMBL/GenBank/DDBJ whole genome shotgun (WGS) entry which is preliminary data.</text>
</comment>
<organism evidence="2 3">
    <name type="scientific">Colwellia marinimaniae</name>
    <dbReference type="NCBI Taxonomy" id="1513592"/>
    <lineage>
        <taxon>Bacteria</taxon>
        <taxon>Pseudomonadati</taxon>
        <taxon>Pseudomonadota</taxon>
        <taxon>Gammaproteobacteria</taxon>
        <taxon>Alteromonadales</taxon>
        <taxon>Colwelliaceae</taxon>
        <taxon>Colwellia</taxon>
    </lineage>
</organism>
<protein>
    <submittedName>
        <fullName evidence="2">Uncharacterized protein</fullName>
    </submittedName>
</protein>
<keyword evidence="3" id="KW-1185">Reference proteome</keyword>
<dbReference type="EMBL" id="BDQM01000004">
    <property type="protein sequence ID" value="GAW95173.1"/>
    <property type="molecule type" value="Genomic_DNA"/>
</dbReference>
<dbReference type="RefSeq" id="WP_057181208.1">
    <property type="nucleotide sequence ID" value="NZ_BDQM01000004.1"/>
</dbReference>
<keyword evidence="1" id="KW-1133">Transmembrane helix</keyword>
<proteinExistence type="predicted"/>
<reference evidence="2 3" key="1">
    <citation type="submission" date="2017-06" db="EMBL/GenBank/DDBJ databases">
        <title>Whole Genome Sequences of Colwellia marinimaniae MTCD1.</title>
        <authorList>
            <person name="Kusumoto H."/>
            <person name="Inoue M."/>
            <person name="Tanikawa K."/>
            <person name="Maeji H."/>
            <person name="Cameron J.H."/>
            <person name="Bartlett D.H."/>
        </authorList>
    </citation>
    <scope>NUCLEOTIDE SEQUENCE [LARGE SCALE GENOMIC DNA]</scope>
    <source>
        <strain evidence="2 3">MTCD1</strain>
    </source>
</reference>
<keyword evidence="1" id="KW-0472">Membrane</keyword>
<name>A0ABQ0MS22_9GAMM</name>